<dbReference type="GO" id="GO:0012505">
    <property type="term" value="C:endomembrane system"/>
    <property type="evidence" value="ECO:0007669"/>
    <property type="project" value="UniProtKB-SubCell"/>
</dbReference>
<feature type="disulfide bond" evidence="8">
    <location>
        <begin position="134"/>
        <end position="146"/>
    </location>
</feature>
<dbReference type="PROSITE" id="PS01209">
    <property type="entry name" value="LDLRA_1"/>
    <property type="match status" value="2"/>
</dbReference>
<feature type="disulfide bond" evidence="8">
    <location>
        <begin position="178"/>
        <end position="190"/>
    </location>
</feature>
<dbReference type="InterPro" id="IPR035976">
    <property type="entry name" value="Sushi/SCR/CCP_sf"/>
</dbReference>
<dbReference type="AlphaFoldDB" id="A0A9C6W7Q5"/>
<dbReference type="InterPro" id="IPR023415">
    <property type="entry name" value="LDLR_class-A_CS"/>
</dbReference>
<dbReference type="CDD" id="cd00033">
    <property type="entry name" value="CCP"/>
    <property type="match status" value="1"/>
</dbReference>
<dbReference type="PANTHER" id="PTHR24270">
    <property type="entry name" value="LOW-DENSITY LIPOPROTEIN RECEPTOR-RELATED"/>
    <property type="match status" value="1"/>
</dbReference>
<keyword evidence="14" id="KW-0645">Protease</keyword>
<dbReference type="Gene3D" id="2.40.10.10">
    <property type="entry name" value="Trypsin-like serine proteases"/>
    <property type="match status" value="1"/>
</dbReference>
<dbReference type="Proteomes" id="UP000515160">
    <property type="component" value="Chromosome 2R"/>
</dbReference>
<feature type="disulfide bond" evidence="8">
    <location>
        <begin position="81"/>
        <end position="93"/>
    </location>
</feature>
<evidence type="ECO:0000256" key="4">
    <source>
        <dbReference type="ARBA" id="ARBA00022737"/>
    </source>
</evidence>
<dbReference type="SMART" id="SM00032">
    <property type="entry name" value="CCP"/>
    <property type="match status" value="2"/>
</dbReference>
<evidence type="ECO:0000256" key="7">
    <source>
        <dbReference type="ARBA" id="ARBA00023157"/>
    </source>
</evidence>
<protein>
    <submittedName>
        <fullName evidence="14">Modular serine protease</fullName>
    </submittedName>
</protein>
<dbReference type="InterPro" id="IPR002172">
    <property type="entry name" value="LDrepeatLR_classA_rpt"/>
</dbReference>
<evidence type="ECO:0000256" key="6">
    <source>
        <dbReference type="ARBA" id="ARBA00023136"/>
    </source>
</evidence>
<dbReference type="PROSITE" id="PS50068">
    <property type="entry name" value="LDLRA_2"/>
    <property type="match status" value="4"/>
</dbReference>
<proteinExistence type="predicted"/>
<dbReference type="PROSITE" id="PS00134">
    <property type="entry name" value="TRYPSIN_HIS"/>
    <property type="match status" value="1"/>
</dbReference>
<evidence type="ECO:0000313" key="14">
    <source>
        <dbReference type="RefSeq" id="XP_051862481.1"/>
    </source>
</evidence>
<dbReference type="CDD" id="cd00112">
    <property type="entry name" value="LDLa"/>
    <property type="match status" value="4"/>
</dbReference>
<comment type="subcellular location">
    <subcellularLocation>
        <location evidence="2">Endomembrane system</location>
    </subcellularLocation>
    <subcellularLocation>
        <location evidence="1">Membrane</location>
        <topology evidence="1">Single-pass membrane protein</topology>
    </subcellularLocation>
</comment>
<comment type="caution">
    <text evidence="9">Lacks conserved residue(s) required for the propagation of feature annotation.</text>
</comment>
<keyword evidence="4" id="KW-0677">Repeat</keyword>
<evidence type="ECO:0000256" key="2">
    <source>
        <dbReference type="ARBA" id="ARBA00004308"/>
    </source>
</evidence>
<name>A0A9C6W7Q5_DROAB</name>
<keyword evidence="9" id="KW-0768">Sushi</keyword>
<feature type="domain" description="Peptidase S1" evidence="11">
    <location>
        <begin position="412"/>
        <end position="663"/>
    </location>
</feature>
<dbReference type="InterPro" id="IPR001254">
    <property type="entry name" value="Trypsin_dom"/>
</dbReference>
<evidence type="ECO:0000259" key="12">
    <source>
        <dbReference type="PROSITE" id="PS50923"/>
    </source>
</evidence>
<dbReference type="GO" id="GO:0004252">
    <property type="term" value="F:serine-type endopeptidase activity"/>
    <property type="evidence" value="ECO:0007669"/>
    <property type="project" value="InterPro"/>
</dbReference>
<sequence>MFNLVRSKSMKSKYFVARFLCIFLVLLSIHTKSADAACAQTQFECENGSCISQFEVCNGVKNCPDGTDETALNCISQRQHCSKPYFQCSYGACVIGTAACNGVKECADGSDETVLRCGTEDDKREFDRTLQGNCQHDEIKCPSGICIDKFRYLCDGNDDCGDGTGFDESVTMCGHQECPGYSFKCASGSCISNQLVCDGKINCFDGSDEAPLLCNTTAATAPKLPSIPASQADHLGCPLPDGDERPILTNGQGQVLTPPIIKQTVKFRCNRGYFLEGEETGYCANRRWSLSVVPKCVSEYRLLKQLSELPLYYFILFAEYCDSKRDEYGNAKDLINGYSTNATCSVHGEIADCNQRYHPPGTVIKFICATGFQTLKTSLPEMKCMRGGYWNRYRERCDQECGQIATPVKQFSANGHSIGVAVVPWHVGLYSELNERGFTFLCGGSLLTPDIVITAAHCVFNEVASEPYSEEIFRVVAAKLYRGYTDETEYDNRRRVNQIVVASNYKGREDNFFNDLAMIILDVPYRLSAVIRPVCVHFYGYAEKETINNNVHGKFAGWNFKDRRELQFVPAQSQMNSVCSDKLKDIGLDKFCMYTLGQSLACHGDSGGGFTVERRTDAFSRDPLRHFLYGIISSAPNAGQCAESLTTLTNIQHFEGLITKAINHSVYTRS</sequence>
<dbReference type="RefSeq" id="XP_051862481.1">
    <property type="nucleotide sequence ID" value="XM_052006521.1"/>
</dbReference>
<dbReference type="GO" id="GO:0016192">
    <property type="term" value="P:vesicle-mediated transport"/>
    <property type="evidence" value="ECO:0007669"/>
    <property type="project" value="UniProtKB-ARBA"/>
</dbReference>
<keyword evidence="3" id="KW-0812">Transmembrane</keyword>
<keyword evidence="14" id="KW-0378">Hydrolase</keyword>
<evidence type="ECO:0000259" key="11">
    <source>
        <dbReference type="PROSITE" id="PS50240"/>
    </source>
</evidence>
<dbReference type="Gene3D" id="2.10.70.10">
    <property type="entry name" value="Complement Module, domain 1"/>
    <property type="match status" value="1"/>
</dbReference>
<dbReference type="InterPro" id="IPR036055">
    <property type="entry name" value="LDL_receptor-like_sf"/>
</dbReference>
<dbReference type="Pfam" id="PF00057">
    <property type="entry name" value="Ldl_recept_a"/>
    <property type="match status" value="3"/>
</dbReference>
<dbReference type="GO" id="GO:0006508">
    <property type="term" value="P:proteolysis"/>
    <property type="evidence" value="ECO:0007669"/>
    <property type="project" value="UniProtKB-KW"/>
</dbReference>
<dbReference type="OrthoDB" id="2019384at2759"/>
<feature type="domain" description="Sushi" evidence="12">
    <location>
        <begin position="235"/>
        <end position="298"/>
    </location>
</feature>
<feature type="disulfide bond" evidence="8">
    <location>
        <begin position="185"/>
        <end position="203"/>
    </location>
</feature>
<feature type="chain" id="PRO_5038469808" evidence="10">
    <location>
        <begin position="37"/>
        <end position="670"/>
    </location>
</feature>
<dbReference type="SMART" id="SM00020">
    <property type="entry name" value="Tryp_SPc"/>
    <property type="match status" value="1"/>
</dbReference>
<dbReference type="SUPFAM" id="SSF57535">
    <property type="entry name" value="Complement control module/SCR domain"/>
    <property type="match status" value="2"/>
</dbReference>
<dbReference type="InterPro" id="IPR018114">
    <property type="entry name" value="TRYPSIN_HIS"/>
</dbReference>
<evidence type="ECO:0000256" key="10">
    <source>
        <dbReference type="SAM" id="SignalP"/>
    </source>
</evidence>
<feature type="disulfide bond" evidence="8">
    <location>
        <begin position="38"/>
        <end position="50"/>
    </location>
</feature>
<organism evidence="13 14">
    <name type="scientific">Drosophila albomicans</name>
    <name type="common">Fruit fly</name>
    <dbReference type="NCBI Taxonomy" id="7291"/>
    <lineage>
        <taxon>Eukaryota</taxon>
        <taxon>Metazoa</taxon>
        <taxon>Ecdysozoa</taxon>
        <taxon>Arthropoda</taxon>
        <taxon>Hexapoda</taxon>
        <taxon>Insecta</taxon>
        <taxon>Pterygota</taxon>
        <taxon>Neoptera</taxon>
        <taxon>Endopterygota</taxon>
        <taxon>Diptera</taxon>
        <taxon>Brachycera</taxon>
        <taxon>Muscomorpha</taxon>
        <taxon>Ephydroidea</taxon>
        <taxon>Drosophilidae</taxon>
        <taxon>Drosophila</taxon>
    </lineage>
</organism>
<gene>
    <name evidence="14" type="primary">LOC117574783</name>
</gene>
<dbReference type="SUPFAM" id="SSF57424">
    <property type="entry name" value="LDL receptor-like module"/>
    <property type="match status" value="4"/>
</dbReference>
<dbReference type="SUPFAM" id="SSF50494">
    <property type="entry name" value="Trypsin-like serine proteases"/>
    <property type="match status" value="1"/>
</dbReference>
<keyword evidence="6" id="KW-0472">Membrane</keyword>
<dbReference type="Gene3D" id="4.10.400.10">
    <property type="entry name" value="Low-density Lipoprotein Receptor"/>
    <property type="match status" value="4"/>
</dbReference>
<feature type="signal peptide" evidence="10">
    <location>
        <begin position="1"/>
        <end position="36"/>
    </location>
</feature>
<keyword evidence="7 9" id="KW-1015">Disulfide bond</keyword>
<evidence type="ECO:0000256" key="8">
    <source>
        <dbReference type="PROSITE-ProRule" id="PRU00124"/>
    </source>
</evidence>
<dbReference type="InterPro" id="IPR043504">
    <property type="entry name" value="Peptidase_S1_PA_chymotrypsin"/>
</dbReference>
<dbReference type="SMART" id="SM00192">
    <property type="entry name" value="LDLa"/>
    <property type="match status" value="4"/>
</dbReference>
<dbReference type="PRINTS" id="PR00261">
    <property type="entry name" value="LDLRECEPTOR"/>
</dbReference>
<accession>A0A9C6W7Q5</accession>
<dbReference type="PROSITE" id="PS50240">
    <property type="entry name" value="TRYPSIN_DOM"/>
    <property type="match status" value="1"/>
</dbReference>
<evidence type="ECO:0000256" key="9">
    <source>
        <dbReference type="PROSITE-ProRule" id="PRU00302"/>
    </source>
</evidence>
<dbReference type="InterPro" id="IPR050685">
    <property type="entry name" value="LDLR"/>
</dbReference>
<dbReference type="CTD" id="42032"/>
<dbReference type="InterPro" id="IPR000436">
    <property type="entry name" value="Sushi_SCR_CCP_dom"/>
</dbReference>
<evidence type="ECO:0000256" key="1">
    <source>
        <dbReference type="ARBA" id="ARBA00004167"/>
    </source>
</evidence>
<dbReference type="InterPro" id="IPR009003">
    <property type="entry name" value="Peptidase_S1_PA"/>
</dbReference>
<dbReference type="GeneID" id="117574783"/>
<dbReference type="GO" id="GO:0005886">
    <property type="term" value="C:plasma membrane"/>
    <property type="evidence" value="ECO:0007669"/>
    <property type="project" value="TreeGrafter"/>
</dbReference>
<dbReference type="Pfam" id="PF00084">
    <property type="entry name" value="Sushi"/>
    <property type="match status" value="2"/>
</dbReference>
<evidence type="ECO:0000256" key="3">
    <source>
        <dbReference type="ARBA" id="ARBA00022692"/>
    </source>
</evidence>
<reference evidence="14" key="1">
    <citation type="submission" date="2025-08" db="UniProtKB">
        <authorList>
            <consortium name="RefSeq"/>
        </authorList>
    </citation>
    <scope>IDENTIFICATION</scope>
    <source>
        <strain evidence="14">15112-1751.03</strain>
        <tissue evidence="14">Whole Adult</tissue>
    </source>
</reference>
<feature type="disulfide bond" evidence="9">
    <location>
        <begin position="269"/>
        <end position="296"/>
    </location>
</feature>
<keyword evidence="5" id="KW-1133">Transmembrane helix</keyword>
<feature type="disulfide bond" evidence="8">
    <location>
        <begin position="88"/>
        <end position="106"/>
    </location>
</feature>
<feature type="domain" description="Sushi" evidence="12">
    <location>
        <begin position="342"/>
        <end position="399"/>
    </location>
</feature>
<keyword evidence="13" id="KW-1185">Reference proteome</keyword>
<keyword evidence="10" id="KW-0732">Signal</keyword>
<evidence type="ECO:0000313" key="13">
    <source>
        <dbReference type="Proteomes" id="UP000515160"/>
    </source>
</evidence>
<evidence type="ECO:0000256" key="5">
    <source>
        <dbReference type="ARBA" id="ARBA00022989"/>
    </source>
</evidence>
<feature type="disulfide bond" evidence="8">
    <location>
        <begin position="45"/>
        <end position="63"/>
    </location>
</feature>
<dbReference type="Pfam" id="PF00089">
    <property type="entry name" value="Trypsin"/>
    <property type="match status" value="1"/>
</dbReference>
<dbReference type="PROSITE" id="PS50923">
    <property type="entry name" value="SUSHI"/>
    <property type="match status" value="2"/>
</dbReference>